<keyword evidence="2" id="KW-0812">Transmembrane</keyword>
<feature type="compositionally biased region" description="Low complexity" evidence="1">
    <location>
        <begin position="1"/>
        <end position="17"/>
    </location>
</feature>
<proteinExistence type="predicted"/>
<evidence type="ECO:0000313" key="3">
    <source>
        <dbReference type="EMBL" id="GDY29048.1"/>
    </source>
</evidence>
<comment type="caution">
    <text evidence="3">The sequence shown here is derived from an EMBL/GenBank/DDBJ whole genome shotgun (WGS) entry which is preliminary data.</text>
</comment>
<name>A0A4D4J2N2_9PSEU</name>
<feature type="transmembrane region" description="Helical" evidence="2">
    <location>
        <begin position="65"/>
        <end position="90"/>
    </location>
</feature>
<feature type="region of interest" description="Disordered" evidence="1">
    <location>
        <begin position="1"/>
        <end position="30"/>
    </location>
</feature>
<dbReference type="RefSeq" id="WP_137812219.1">
    <property type="nucleotide sequence ID" value="NZ_BJFL01000002.1"/>
</dbReference>
<evidence type="ECO:0000256" key="2">
    <source>
        <dbReference type="SAM" id="Phobius"/>
    </source>
</evidence>
<protein>
    <recommendedName>
        <fullName evidence="5">Phage holin family protein</fullName>
    </recommendedName>
</protein>
<sequence>MTDTAQTTTAETTATEATAERDATQRSTGELVGQLSEQVSRLVRDEARLAWREVQRKGARAGRGASLFGAAGVLALYGGGALVAGLILVLALVLPAWVAALVLGGAILLVAGITALAGRAQMRRAAPPVPRQAVASVREDMEVIRQHVRHERAAGEGARR</sequence>
<dbReference type="Proteomes" id="UP000298860">
    <property type="component" value="Unassembled WGS sequence"/>
</dbReference>
<keyword evidence="4" id="KW-1185">Reference proteome</keyword>
<reference evidence="4" key="1">
    <citation type="submission" date="2019-04" db="EMBL/GenBank/DDBJ databases">
        <title>Draft genome sequence of Pseudonocardiaceae bacterium SL3-2-4.</title>
        <authorList>
            <person name="Ningsih F."/>
            <person name="Yokota A."/>
            <person name="Sakai Y."/>
            <person name="Nanatani K."/>
            <person name="Yabe S."/>
            <person name="Oetari A."/>
            <person name="Sjamsuridzal W."/>
        </authorList>
    </citation>
    <scope>NUCLEOTIDE SEQUENCE [LARGE SCALE GENOMIC DNA]</scope>
    <source>
        <strain evidence="4">SL3-2-4</strain>
    </source>
</reference>
<keyword evidence="2" id="KW-0472">Membrane</keyword>
<feature type="transmembrane region" description="Helical" evidence="2">
    <location>
        <begin position="96"/>
        <end position="117"/>
    </location>
</feature>
<dbReference type="InterPro" id="IPR009937">
    <property type="entry name" value="Phage_holin_3_6"/>
</dbReference>
<dbReference type="OrthoDB" id="4870234at2"/>
<evidence type="ECO:0000256" key="1">
    <source>
        <dbReference type="SAM" id="MobiDB-lite"/>
    </source>
</evidence>
<keyword evidence="2" id="KW-1133">Transmembrane helix</keyword>
<accession>A0A4D4J2N2</accession>
<dbReference type="EMBL" id="BJFL01000002">
    <property type="protein sequence ID" value="GDY29048.1"/>
    <property type="molecule type" value="Genomic_DNA"/>
</dbReference>
<gene>
    <name evidence="3" type="ORF">GTS_06810</name>
</gene>
<dbReference type="AlphaFoldDB" id="A0A4D4J2N2"/>
<evidence type="ECO:0000313" key="4">
    <source>
        <dbReference type="Proteomes" id="UP000298860"/>
    </source>
</evidence>
<organism evidence="3 4">
    <name type="scientific">Gandjariella thermophila</name>
    <dbReference type="NCBI Taxonomy" id="1931992"/>
    <lineage>
        <taxon>Bacteria</taxon>
        <taxon>Bacillati</taxon>
        <taxon>Actinomycetota</taxon>
        <taxon>Actinomycetes</taxon>
        <taxon>Pseudonocardiales</taxon>
        <taxon>Pseudonocardiaceae</taxon>
        <taxon>Gandjariella</taxon>
    </lineage>
</organism>
<dbReference type="Pfam" id="PF07332">
    <property type="entry name" value="Phage_holin_3_6"/>
    <property type="match status" value="1"/>
</dbReference>
<evidence type="ECO:0008006" key="5">
    <source>
        <dbReference type="Google" id="ProtNLM"/>
    </source>
</evidence>